<sequence>MDIGADVYEPEAQGGRRLLRWVPPLLLVVSLVVEFTTPPGVNPAPILAAAPTFALGVYGFAGVLWTTVATASAMGLLAVYEQIRYHDVLVASFFADLVAVLAVCAIVLVLARTKEHGRRRFARLIRVAEAAQRVLLPDAPVSAGGLPVAVRYTPAYTDAQVGGDAYAVHATPYGVRLLIADVRGKGLGAIGAVCSLVGAFRCEAFHCPDLTVVADRLEAVLLHTQPDPEDADSGGDAEYFATALFVEIDADGGTLRVVNRGHPPPLLVHAGDVRTLDGADTHLPLGLGGLAPDGGATPDEHAFPAGASLLLYTDGLVEGRDPAGRFFDPVAVLRGRDFAGPGALLDTLMAALRAHTSGRLDDDTALLAVARPARADAAGVHGGASGNPPPDHRLHRE</sequence>
<feature type="transmembrane region" description="Helical" evidence="3">
    <location>
        <begin position="47"/>
        <end position="68"/>
    </location>
</feature>
<dbReference type="InterPro" id="IPR052016">
    <property type="entry name" value="Bact_Sigma-Reg"/>
</dbReference>
<evidence type="ECO:0000259" key="4">
    <source>
        <dbReference type="SMART" id="SM00331"/>
    </source>
</evidence>
<comment type="caution">
    <text evidence="5">The sequence shown here is derived from an EMBL/GenBank/DDBJ whole genome shotgun (WGS) entry which is preliminary data.</text>
</comment>
<protein>
    <submittedName>
        <fullName evidence="5">PP2C family protein-serine/threonine phosphatase</fullName>
    </submittedName>
</protein>
<dbReference type="Pfam" id="PF07228">
    <property type="entry name" value="SpoIIE"/>
    <property type="match status" value="1"/>
</dbReference>
<dbReference type="SMART" id="SM00331">
    <property type="entry name" value="PP2C_SIG"/>
    <property type="match status" value="1"/>
</dbReference>
<dbReference type="EMBL" id="BAABHS010000039">
    <property type="protein sequence ID" value="GAA4990406.1"/>
    <property type="molecule type" value="Genomic_DNA"/>
</dbReference>
<reference evidence="6" key="1">
    <citation type="journal article" date="2019" name="Int. J. Syst. Evol. Microbiol.">
        <title>The Global Catalogue of Microorganisms (GCM) 10K type strain sequencing project: providing services to taxonomists for standard genome sequencing and annotation.</title>
        <authorList>
            <consortium name="The Broad Institute Genomics Platform"/>
            <consortium name="The Broad Institute Genome Sequencing Center for Infectious Disease"/>
            <person name="Wu L."/>
            <person name="Ma J."/>
        </authorList>
    </citation>
    <scope>NUCLEOTIDE SEQUENCE [LARGE SCALE GENOMIC DNA]</scope>
    <source>
        <strain evidence="6">JCM 17986</strain>
    </source>
</reference>
<evidence type="ECO:0000256" key="2">
    <source>
        <dbReference type="SAM" id="MobiDB-lite"/>
    </source>
</evidence>
<evidence type="ECO:0000313" key="6">
    <source>
        <dbReference type="Proteomes" id="UP001500466"/>
    </source>
</evidence>
<accession>A0ABP9I8K1</accession>
<keyword evidence="1" id="KW-0378">Hydrolase</keyword>
<dbReference type="Proteomes" id="UP001500466">
    <property type="component" value="Unassembled WGS sequence"/>
</dbReference>
<evidence type="ECO:0000256" key="1">
    <source>
        <dbReference type="ARBA" id="ARBA00022801"/>
    </source>
</evidence>
<keyword evidence="6" id="KW-1185">Reference proteome</keyword>
<dbReference type="InterPro" id="IPR036457">
    <property type="entry name" value="PPM-type-like_dom_sf"/>
</dbReference>
<evidence type="ECO:0000256" key="3">
    <source>
        <dbReference type="SAM" id="Phobius"/>
    </source>
</evidence>
<feature type="region of interest" description="Disordered" evidence="2">
    <location>
        <begin position="377"/>
        <end position="397"/>
    </location>
</feature>
<keyword evidence="3" id="KW-0812">Transmembrane</keyword>
<feature type="transmembrane region" description="Helical" evidence="3">
    <location>
        <begin position="88"/>
        <end position="111"/>
    </location>
</feature>
<proteinExistence type="predicted"/>
<dbReference type="InterPro" id="IPR001932">
    <property type="entry name" value="PPM-type_phosphatase-like_dom"/>
</dbReference>
<keyword evidence="3" id="KW-1133">Transmembrane helix</keyword>
<evidence type="ECO:0000313" key="5">
    <source>
        <dbReference type="EMBL" id="GAA4990406.1"/>
    </source>
</evidence>
<keyword evidence="3" id="KW-0472">Membrane</keyword>
<feature type="domain" description="PPM-type phosphatase" evidence="4">
    <location>
        <begin position="146"/>
        <end position="371"/>
    </location>
</feature>
<dbReference type="Gene3D" id="3.60.40.10">
    <property type="entry name" value="PPM-type phosphatase domain"/>
    <property type="match status" value="1"/>
</dbReference>
<organism evidence="5 6">
    <name type="scientific">Yinghuangia aomiensis</name>
    <dbReference type="NCBI Taxonomy" id="676205"/>
    <lineage>
        <taxon>Bacteria</taxon>
        <taxon>Bacillati</taxon>
        <taxon>Actinomycetota</taxon>
        <taxon>Actinomycetes</taxon>
        <taxon>Kitasatosporales</taxon>
        <taxon>Streptomycetaceae</taxon>
        <taxon>Yinghuangia</taxon>
    </lineage>
</organism>
<dbReference type="PANTHER" id="PTHR43156:SF2">
    <property type="entry name" value="STAGE II SPORULATION PROTEIN E"/>
    <property type="match status" value="1"/>
</dbReference>
<dbReference type="PANTHER" id="PTHR43156">
    <property type="entry name" value="STAGE II SPORULATION PROTEIN E-RELATED"/>
    <property type="match status" value="1"/>
</dbReference>
<name>A0ABP9I8K1_9ACTN</name>
<gene>
    <name evidence="5" type="ORF">GCM10023205_72270</name>
</gene>
<dbReference type="SUPFAM" id="SSF81606">
    <property type="entry name" value="PP2C-like"/>
    <property type="match status" value="1"/>
</dbReference>